<sequence>MIFFKTKKTVAELRKTLRTGNIKQWWLDSRDAYSKLSGLASYQTHLLDKTIAALDEQVENGIYAYRLDQLKALHTQLSNWEAIHAIHSKTSSRSIQVEILKSWLNEQLYFSIHTHITLPIKYEETVSTALKKLNLNIPSNSQPLHKQSLYYWWKDKSDLGFFSWRTKATKELDELIYWYSTSIIIDNLDALQKIMDGIEVWLSERKNISHPSRVAAVINLQKILTLEMARELQVRKQDNLNSTLVNSFN</sequence>
<name>A0A378JGR4_9GAMM</name>
<keyword evidence="2" id="KW-1185">Reference proteome</keyword>
<evidence type="ECO:0000313" key="1">
    <source>
        <dbReference type="EMBL" id="STX50011.1"/>
    </source>
</evidence>
<organism evidence="1 2">
    <name type="scientific">Legionella busanensis</name>
    <dbReference type="NCBI Taxonomy" id="190655"/>
    <lineage>
        <taxon>Bacteria</taxon>
        <taxon>Pseudomonadati</taxon>
        <taxon>Pseudomonadota</taxon>
        <taxon>Gammaproteobacteria</taxon>
        <taxon>Legionellales</taxon>
        <taxon>Legionellaceae</taxon>
        <taxon>Legionella</taxon>
    </lineage>
</organism>
<dbReference type="Proteomes" id="UP000254794">
    <property type="component" value="Unassembled WGS sequence"/>
</dbReference>
<dbReference type="EMBL" id="UGOD01000001">
    <property type="protein sequence ID" value="STX50011.1"/>
    <property type="molecule type" value="Genomic_DNA"/>
</dbReference>
<gene>
    <name evidence="1" type="ORF">NCTC13316_00076</name>
</gene>
<dbReference type="RefSeq" id="WP_115329488.1">
    <property type="nucleotide sequence ID" value="NZ_CAAAHP010000003.1"/>
</dbReference>
<reference evidence="1 2" key="1">
    <citation type="submission" date="2018-06" db="EMBL/GenBank/DDBJ databases">
        <authorList>
            <consortium name="Pathogen Informatics"/>
            <person name="Doyle S."/>
        </authorList>
    </citation>
    <scope>NUCLEOTIDE SEQUENCE [LARGE SCALE GENOMIC DNA]</scope>
    <source>
        <strain evidence="1 2">NCTC13316</strain>
    </source>
</reference>
<proteinExistence type="predicted"/>
<dbReference type="OrthoDB" id="5647895at2"/>
<protein>
    <submittedName>
        <fullName evidence="1">Uncharacterized protein</fullName>
    </submittedName>
</protein>
<accession>A0A378JGR4</accession>
<evidence type="ECO:0000313" key="2">
    <source>
        <dbReference type="Proteomes" id="UP000254794"/>
    </source>
</evidence>
<dbReference type="AlphaFoldDB" id="A0A378JGR4"/>